<evidence type="ECO:0000259" key="5">
    <source>
        <dbReference type="Pfam" id="PF00679"/>
    </source>
</evidence>
<organism evidence="7">
    <name type="scientific">bioreactor metagenome</name>
    <dbReference type="NCBI Taxonomy" id="1076179"/>
    <lineage>
        <taxon>unclassified sequences</taxon>
        <taxon>metagenomes</taxon>
        <taxon>ecological metagenomes</taxon>
    </lineage>
</organism>
<dbReference type="InterPro" id="IPR035647">
    <property type="entry name" value="EFG_III/V"/>
</dbReference>
<keyword evidence="4" id="KW-0342">GTP-binding</keyword>
<dbReference type="InterPro" id="IPR006297">
    <property type="entry name" value="EF-4"/>
</dbReference>
<comment type="caution">
    <text evidence="7">The sequence shown here is derived from an EMBL/GenBank/DDBJ whole genome shotgun (WGS) entry which is preliminary data.</text>
</comment>
<gene>
    <name evidence="7" type="primary">lepA_62</name>
    <name evidence="7" type="ORF">SDC9_158019</name>
</gene>
<evidence type="ECO:0000259" key="6">
    <source>
        <dbReference type="Pfam" id="PF06421"/>
    </source>
</evidence>
<dbReference type="GO" id="GO:0005525">
    <property type="term" value="F:GTP binding"/>
    <property type="evidence" value="ECO:0007669"/>
    <property type="project" value="UniProtKB-KW"/>
</dbReference>
<evidence type="ECO:0000256" key="3">
    <source>
        <dbReference type="ARBA" id="ARBA00022917"/>
    </source>
</evidence>
<dbReference type="CDD" id="cd03709">
    <property type="entry name" value="lepA_C"/>
    <property type="match status" value="1"/>
</dbReference>
<dbReference type="PANTHER" id="PTHR43512:SF4">
    <property type="entry name" value="TRANSLATION FACTOR GUF1 HOMOLOG, CHLOROPLASTIC"/>
    <property type="match status" value="1"/>
</dbReference>
<evidence type="ECO:0000256" key="4">
    <source>
        <dbReference type="ARBA" id="ARBA00023134"/>
    </source>
</evidence>
<dbReference type="Gene3D" id="3.30.70.240">
    <property type="match status" value="1"/>
</dbReference>
<feature type="domain" description="GTP-binding protein LepA C-terminal" evidence="6">
    <location>
        <begin position="58"/>
        <end position="163"/>
    </location>
</feature>
<dbReference type="Pfam" id="PF00679">
    <property type="entry name" value="EFG_C"/>
    <property type="match status" value="1"/>
</dbReference>
<feature type="domain" description="Elongation factor EFG" evidence="5">
    <location>
        <begin position="1"/>
        <end position="55"/>
    </location>
</feature>
<dbReference type="GO" id="GO:0043022">
    <property type="term" value="F:ribosome binding"/>
    <property type="evidence" value="ECO:0007669"/>
    <property type="project" value="TreeGrafter"/>
</dbReference>
<dbReference type="Gene3D" id="3.30.70.2570">
    <property type="entry name" value="Elongation factor 4, C-terminal domain"/>
    <property type="match status" value="1"/>
</dbReference>
<dbReference type="InterPro" id="IPR038363">
    <property type="entry name" value="LepA_C_sf"/>
</dbReference>
<keyword evidence="2 7" id="KW-0378">Hydrolase</keyword>
<proteinExistence type="predicted"/>
<dbReference type="GO" id="GO:0003746">
    <property type="term" value="F:translation elongation factor activity"/>
    <property type="evidence" value="ECO:0007669"/>
    <property type="project" value="UniProtKB-KW"/>
</dbReference>
<dbReference type="PANTHER" id="PTHR43512">
    <property type="entry name" value="TRANSLATION FACTOR GUF1-RELATED"/>
    <property type="match status" value="1"/>
</dbReference>
<evidence type="ECO:0000313" key="7">
    <source>
        <dbReference type="EMBL" id="MPN10722.1"/>
    </source>
</evidence>
<dbReference type="InterPro" id="IPR000640">
    <property type="entry name" value="EFG_V-like"/>
</dbReference>
<sequence length="166" mass="19083">MEYLDPHRVMLLYVLPLSEIIYDFFDQLKSRTRGYASLDYELTGYQEADLVKMDILVAGDPVDALAVIVHREKTVSRGRAICERLRKVIPRQQFEIPIQAALGNKIIARETISAYRKDVLAKCYGGDITRKRKLLEKQKEGKKKMRLVGNVELPQDAFMAVLKIDK</sequence>
<keyword evidence="3" id="KW-0648">Protein biosynthesis</keyword>
<dbReference type="EMBL" id="VSSQ01056887">
    <property type="protein sequence ID" value="MPN10722.1"/>
    <property type="molecule type" value="Genomic_DNA"/>
</dbReference>
<keyword evidence="1" id="KW-0547">Nucleotide-binding</keyword>
<dbReference type="EC" id="3.6.5.-" evidence="7"/>
<accession>A0A645FAZ1</accession>
<keyword evidence="7" id="KW-0251">Elongation factor</keyword>
<dbReference type="InterPro" id="IPR013842">
    <property type="entry name" value="LepA_CTD"/>
</dbReference>
<dbReference type="FunFam" id="3.30.70.2570:FF:000001">
    <property type="entry name" value="Translation factor GUF1, mitochondrial"/>
    <property type="match status" value="1"/>
</dbReference>
<protein>
    <submittedName>
        <fullName evidence="7">Elongation factor 4</fullName>
        <ecNumber evidence="7">3.6.5.-</ecNumber>
    </submittedName>
</protein>
<evidence type="ECO:0000256" key="1">
    <source>
        <dbReference type="ARBA" id="ARBA00022741"/>
    </source>
</evidence>
<dbReference type="GO" id="GO:0016787">
    <property type="term" value="F:hydrolase activity"/>
    <property type="evidence" value="ECO:0007669"/>
    <property type="project" value="UniProtKB-KW"/>
</dbReference>
<dbReference type="Pfam" id="PF06421">
    <property type="entry name" value="LepA_C"/>
    <property type="match status" value="1"/>
</dbReference>
<evidence type="ECO:0000256" key="2">
    <source>
        <dbReference type="ARBA" id="ARBA00022801"/>
    </source>
</evidence>
<dbReference type="GO" id="GO:0045727">
    <property type="term" value="P:positive regulation of translation"/>
    <property type="evidence" value="ECO:0007669"/>
    <property type="project" value="TreeGrafter"/>
</dbReference>
<dbReference type="AlphaFoldDB" id="A0A645FAZ1"/>
<reference evidence="7" key="1">
    <citation type="submission" date="2019-08" db="EMBL/GenBank/DDBJ databases">
        <authorList>
            <person name="Kucharzyk K."/>
            <person name="Murdoch R.W."/>
            <person name="Higgins S."/>
            <person name="Loffler F."/>
        </authorList>
    </citation>
    <scope>NUCLEOTIDE SEQUENCE</scope>
</reference>
<dbReference type="InterPro" id="IPR035654">
    <property type="entry name" value="LepA_IV"/>
</dbReference>
<dbReference type="SUPFAM" id="SSF54980">
    <property type="entry name" value="EF-G C-terminal domain-like"/>
    <property type="match status" value="1"/>
</dbReference>
<name>A0A645FAZ1_9ZZZZ</name>